<evidence type="ECO:0000313" key="3">
    <source>
        <dbReference type="EMBL" id="MCS5712074.1"/>
    </source>
</evidence>
<dbReference type="InterPro" id="IPR018946">
    <property type="entry name" value="PhoD-like_MPP"/>
</dbReference>
<dbReference type="AlphaFoldDB" id="A0A0Q9Z0L1"/>
<dbReference type="EMBL" id="LKAJ01000001">
    <property type="protein sequence ID" value="KRG22561.1"/>
    <property type="molecule type" value="Genomic_DNA"/>
</dbReference>
<dbReference type="PANTHER" id="PTHR43606">
    <property type="entry name" value="PHOSPHATASE, PUTATIVE (AFU_ORTHOLOGUE AFUA_6G08710)-RELATED"/>
    <property type="match status" value="1"/>
</dbReference>
<reference evidence="2" key="1">
    <citation type="submission" date="2015-09" db="EMBL/GenBank/DDBJ databases">
        <title>Draft Genome Sequences of Two Novel Amoeba-resistant Intranuclear Bacteria, Candidatus Berkiella cookevillensis and Candidatus Berkiella aquae.</title>
        <authorList>
            <person name="Mehari Y.T."/>
            <person name="Arivett B.A."/>
            <person name="Farone A.L."/>
            <person name="Gunderson J.H."/>
            <person name="Farone M.B."/>
        </authorList>
    </citation>
    <scope>NUCLEOTIDE SEQUENCE [LARGE SCALE GENOMIC DNA]</scope>
    <source>
        <strain evidence="2">HT99</strain>
    </source>
</reference>
<dbReference type="PANTHER" id="PTHR43606:SF2">
    <property type="entry name" value="ALKALINE PHOSPHATASE FAMILY PROTEIN (AFU_ORTHOLOGUE AFUA_5G03860)"/>
    <property type="match status" value="1"/>
</dbReference>
<dbReference type="Gene3D" id="3.60.21.70">
    <property type="entry name" value="PhoD-like phosphatase"/>
    <property type="match status" value="1"/>
</dbReference>
<dbReference type="InterPro" id="IPR052900">
    <property type="entry name" value="Phospholipid_Metab_Enz"/>
</dbReference>
<keyword evidence="4" id="KW-1185">Reference proteome</keyword>
<dbReference type="STRING" id="295108.HT99x_00099"/>
<dbReference type="Proteomes" id="UP000051497">
    <property type="component" value="Unassembled WGS sequence"/>
</dbReference>
<proteinExistence type="predicted"/>
<accession>A0A0Q9Z0L1</accession>
<sequence>MIVLSTLILGKPVYEAEDKVSVTLAATFEKPIDAQGVKLKVTSSTSSEQFIIAPVIADAVDQFSEVSSSSSSDATEPLASHLHFTMPHLKCNEAYTYQITKEGHEIVMAGNEVFPDPIPHTPVQFKAPPLPGQAKHIHLVVSADQEVIDVARWTKLDEKLSTALGLQQNQKTLTEQIYHEIALKKPDVFAHLGDLFHGETYVPVTTVRTLPEFQQAIEEDFHQTVRGALSSTCSYRILDDHDFGENDASRAKYEKDPRAYDNAINAFNEFFPVPMIPEDGNRGLFYEATYGDVTMWCLNNRLFQGENGDLLGDAQFQWLAESLKKSTAKVKFIVSPLPFVMGKNPTEDYRGNDHVWDKVLNLAADARITGILCADSHNYSRTDIHVKNGDTETIIPQFLVGILGGKPQEISTEERKSLPKPLLPKLSADITTNYTDSEVKSYYTAIPKPGSHGKKISGMSLLPGKKKYRTFQDGKWIGENVEKSTYGFLDFDINLEEGKVFTQLFMMKQGGNKKPFFKDEATYPLQAERRKVKTF</sequence>
<reference evidence="3" key="3">
    <citation type="submission" date="2021-06" db="EMBL/GenBank/DDBJ databases">
        <title>Genomic Description and Analysis of Intracellular Bacteria, Candidatus Berkiella cookevillensis and Candidatus Berkiella aquae.</title>
        <authorList>
            <person name="Kidane D.T."/>
            <person name="Mehari Y.T."/>
            <person name="Rice F.C."/>
            <person name="Arivett B.A."/>
            <person name="Farone A.L."/>
            <person name="Berk S.G."/>
            <person name="Farone M.B."/>
        </authorList>
    </citation>
    <scope>NUCLEOTIDE SEQUENCE</scope>
    <source>
        <strain evidence="3">HT99</strain>
    </source>
</reference>
<dbReference type="Pfam" id="PF09423">
    <property type="entry name" value="PhoD"/>
    <property type="match status" value="1"/>
</dbReference>
<gene>
    <name evidence="2" type="ORF">HT99x_00099</name>
    <name evidence="3" type="ORF">HT99x_011575</name>
</gene>
<evidence type="ECO:0000313" key="4">
    <source>
        <dbReference type="Proteomes" id="UP000051497"/>
    </source>
</evidence>
<feature type="domain" description="PhoD-like phosphatase metallophosphatase" evidence="1">
    <location>
        <begin position="176"/>
        <end position="386"/>
    </location>
</feature>
<comment type="caution">
    <text evidence="2">The sequence shown here is derived from an EMBL/GenBank/DDBJ whole genome shotgun (WGS) entry which is preliminary data.</text>
</comment>
<dbReference type="InterPro" id="IPR038607">
    <property type="entry name" value="PhoD-like_sf"/>
</dbReference>
<reference evidence="3" key="2">
    <citation type="journal article" date="2016" name="Genome Announc.">
        <title>Draft Genome Sequences of Two Novel Amoeba-Resistant Intranuclear Bacteria, 'Candidatus Berkiella cookevillensis' and 'Candidatus Berkiella aquae'.</title>
        <authorList>
            <person name="Mehari Y.T."/>
            <person name="Arivett B.A."/>
            <person name="Farone A.L."/>
            <person name="Gunderson J.H."/>
            <person name="Farone M.B."/>
        </authorList>
    </citation>
    <scope>NUCLEOTIDE SEQUENCE</scope>
    <source>
        <strain evidence="3">HT99</strain>
    </source>
</reference>
<dbReference type="OrthoDB" id="327733at2"/>
<dbReference type="RefSeq" id="WP_075064763.1">
    <property type="nucleotide sequence ID" value="NZ_LKAJ02000001.1"/>
</dbReference>
<protein>
    <submittedName>
        <fullName evidence="3">Alkaline phosphatase D family protein</fullName>
    </submittedName>
    <submittedName>
        <fullName evidence="2">PhoD-like phosphatase</fullName>
    </submittedName>
</protein>
<evidence type="ECO:0000259" key="1">
    <source>
        <dbReference type="Pfam" id="PF09423"/>
    </source>
</evidence>
<dbReference type="SUPFAM" id="SSF56300">
    <property type="entry name" value="Metallo-dependent phosphatases"/>
    <property type="match status" value="1"/>
</dbReference>
<organism evidence="2">
    <name type="scientific">Candidatus Berkiella aquae</name>
    <dbReference type="NCBI Taxonomy" id="295108"/>
    <lineage>
        <taxon>Bacteria</taxon>
        <taxon>Pseudomonadati</taxon>
        <taxon>Pseudomonadota</taxon>
        <taxon>Gammaproteobacteria</taxon>
        <taxon>Candidatus Berkiellales</taxon>
        <taxon>Candidatus Berkiellaceae</taxon>
        <taxon>Candidatus Berkiella</taxon>
    </lineage>
</organism>
<name>A0A0Q9Z0L1_9GAMM</name>
<dbReference type="EMBL" id="LKAJ02000001">
    <property type="protein sequence ID" value="MCS5712074.1"/>
    <property type="molecule type" value="Genomic_DNA"/>
</dbReference>
<evidence type="ECO:0000313" key="2">
    <source>
        <dbReference type="EMBL" id="KRG22561.1"/>
    </source>
</evidence>
<dbReference type="InterPro" id="IPR029052">
    <property type="entry name" value="Metallo-depent_PP-like"/>
</dbReference>